<evidence type="ECO:0000256" key="1">
    <source>
        <dbReference type="ARBA" id="ARBA00009437"/>
    </source>
</evidence>
<dbReference type="InterPro" id="IPR058163">
    <property type="entry name" value="LysR-type_TF_proteobact-type"/>
</dbReference>
<dbReference type="SUPFAM" id="SSF53850">
    <property type="entry name" value="Periplasmic binding protein-like II"/>
    <property type="match status" value="1"/>
</dbReference>
<dbReference type="Pfam" id="PF03466">
    <property type="entry name" value="LysR_substrate"/>
    <property type="match status" value="1"/>
</dbReference>
<dbReference type="PANTHER" id="PTHR30537:SF5">
    <property type="entry name" value="HTH-TYPE TRANSCRIPTIONAL ACTIVATOR TTDR-RELATED"/>
    <property type="match status" value="1"/>
</dbReference>
<dbReference type="AlphaFoldDB" id="A0A2I7N8C1"/>
<sequence length="316" mass="36545">MYSYDDIFLFIKIVELGNFINTAKRLKVSVSTISRKIKLLEDELGINLVRRNTKEFELTEQGKQMYNSFKGDLVNFDKKISDIVKVEKNNPFGTINVSLPPVLALNLITPYLPGFLRKYPEINLNIAYQSKEVNLVKEGIDVAIVNHIPAQQTVKVKKIFTATIRIFCTKEYIKKYGEPKTLGELKKHLVAGMMLENYVIPSNIEAINQYTKKTYMFEMPKRITINNATQSLFLLQSHEIIAGGFDFMLDFLNGTRFFEEQLIPVLPEYYFGNQPYYLIKHPNEKDLKIKVFCDFLEALLKQIKAKVSSTYNVYDS</sequence>
<keyword evidence="2" id="KW-0805">Transcription regulation</keyword>
<dbReference type="GO" id="GO:0006351">
    <property type="term" value="P:DNA-templated transcription"/>
    <property type="evidence" value="ECO:0007669"/>
    <property type="project" value="TreeGrafter"/>
</dbReference>
<gene>
    <name evidence="6" type="ORF">CUN60_10510</name>
</gene>
<evidence type="ECO:0000256" key="2">
    <source>
        <dbReference type="ARBA" id="ARBA00023015"/>
    </source>
</evidence>
<dbReference type="InterPro" id="IPR036388">
    <property type="entry name" value="WH-like_DNA-bd_sf"/>
</dbReference>
<dbReference type="SUPFAM" id="SSF46785">
    <property type="entry name" value="Winged helix' DNA-binding domain"/>
    <property type="match status" value="1"/>
</dbReference>
<accession>A0A2I7N8C1</accession>
<dbReference type="Pfam" id="PF00126">
    <property type="entry name" value="HTH_1"/>
    <property type="match status" value="1"/>
</dbReference>
<evidence type="ECO:0000256" key="3">
    <source>
        <dbReference type="ARBA" id="ARBA00023125"/>
    </source>
</evidence>
<evidence type="ECO:0000256" key="4">
    <source>
        <dbReference type="ARBA" id="ARBA00023163"/>
    </source>
</evidence>
<dbReference type="EMBL" id="CP024847">
    <property type="protein sequence ID" value="AUR52709.1"/>
    <property type="molecule type" value="Genomic_DNA"/>
</dbReference>
<dbReference type="RefSeq" id="WP_102951997.1">
    <property type="nucleotide sequence ID" value="NZ_CP024847.1"/>
</dbReference>
<dbReference type="GO" id="GO:0043565">
    <property type="term" value="F:sequence-specific DNA binding"/>
    <property type="evidence" value="ECO:0007669"/>
    <property type="project" value="TreeGrafter"/>
</dbReference>
<dbReference type="Gene3D" id="1.10.10.10">
    <property type="entry name" value="Winged helix-like DNA-binding domain superfamily/Winged helix DNA-binding domain"/>
    <property type="match status" value="1"/>
</dbReference>
<dbReference type="Gene3D" id="3.40.190.290">
    <property type="match status" value="1"/>
</dbReference>
<dbReference type="Proteomes" id="UP000236655">
    <property type="component" value="Chromosome"/>
</dbReference>
<protein>
    <recommendedName>
        <fullName evidence="5">HTH lysR-type domain-containing protein</fullName>
    </recommendedName>
</protein>
<dbReference type="PROSITE" id="PS50931">
    <property type="entry name" value="HTH_LYSR"/>
    <property type="match status" value="1"/>
</dbReference>
<feature type="domain" description="HTH lysR-type" evidence="5">
    <location>
        <begin position="1"/>
        <end position="59"/>
    </location>
</feature>
<dbReference type="KEGG" id="nba:CUN60_10510"/>
<keyword evidence="7" id="KW-1185">Reference proteome</keyword>
<organism evidence="6 7">
    <name type="scientific">Aquella oligotrophica</name>
    <dbReference type="NCBI Taxonomy" id="2067065"/>
    <lineage>
        <taxon>Bacteria</taxon>
        <taxon>Pseudomonadati</taxon>
        <taxon>Pseudomonadota</taxon>
        <taxon>Betaproteobacteria</taxon>
        <taxon>Neisseriales</taxon>
        <taxon>Neisseriaceae</taxon>
        <taxon>Aquella</taxon>
    </lineage>
</organism>
<dbReference type="OrthoDB" id="5297026at2"/>
<dbReference type="InterPro" id="IPR005119">
    <property type="entry name" value="LysR_subst-bd"/>
</dbReference>
<keyword evidence="4" id="KW-0804">Transcription</keyword>
<dbReference type="PANTHER" id="PTHR30537">
    <property type="entry name" value="HTH-TYPE TRANSCRIPTIONAL REGULATOR"/>
    <property type="match status" value="1"/>
</dbReference>
<name>A0A2I7N8C1_9NEIS</name>
<proteinExistence type="inferred from homology"/>
<keyword evidence="3" id="KW-0238">DNA-binding</keyword>
<reference evidence="7" key="1">
    <citation type="submission" date="2017-11" db="EMBL/GenBank/DDBJ databases">
        <authorList>
            <person name="Chan K.G."/>
            <person name="Lee L.S."/>
        </authorList>
    </citation>
    <scope>NUCLEOTIDE SEQUENCE [LARGE SCALE GENOMIC DNA]</scope>
    <source>
        <strain evidence="7">DSM 100970</strain>
    </source>
</reference>
<evidence type="ECO:0000313" key="7">
    <source>
        <dbReference type="Proteomes" id="UP000236655"/>
    </source>
</evidence>
<dbReference type="InterPro" id="IPR000847">
    <property type="entry name" value="LysR_HTH_N"/>
</dbReference>
<evidence type="ECO:0000259" key="5">
    <source>
        <dbReference type="PROSITE" id="PS50931"/>
    </source>
</evidence>
<comment type="similarity">
    <text evidence="1">Belongs to the LysR transcriptional regulatory family.</text>
</comment>
<dbReference type="GO" id="GO:0003700">
    <property type="term" value="F:DNA-binding transcription factor activity"/>
    <property type="evidence" value="ECO:0007669"/>
    <property type="project" value="InterPro"/>
</dbReference>
<evidence type="ECO:0000313" key="6">
    <source>
        <dbReference type="EMBL" id="AUR52709.1"/>
    </source>
</evidence>
<dbReference type="InterPro" id="IPR036390">
    <property type="entry name" value="WH_DNA-bd_sf"/>
</dbReference>